<evidence type="ECO:0000313" key="2">
    <source>
        <dbReference type="EMBL" id="EDV22968.1"/>
    </source>
</evidence>
<keyword evidence="3" id="KW-1185">Reference proteome</keyword>
<dbReference type="Pfam" id="PF13151">
    <property type="entry name" value="DUF3990"/>
    <property type="match status" value="1"/>
</dbReference>
<dbReference type="Proteomes" id="UP000009022">
    <property type="component" value="Unassembled WGS sequence"/>
</dbReference>
<sequence length="202" mass="23389">MDLPAIFDQIVDNQNYESSGLLFHPTSYTTAKKIMTKGININHPDNLFHDFSPADVFGFYVTGNMDDAIRFAVRNFHNAAIIEYHVPKQMLCHFNYKYFHRGEYEDWIEFTELCRQNKGDHSYDIVEGPCRSKHRGCRLYCKPASHQIAILSDIVAKIFDSNQSRLLKLGKYGDDNYDSDNNSDSDSSDSIDDENNHCDRKR</sequence>
<accession>B3S3G9</accession>
<reference evidence="2 3" key="1">
    <citation type="journal article" date="2008" name="Nature">
        <title>The Trichoplax genome and the nature of placozoans.</title>
        <authorList>
            <person name="Srivastava M."/>
            <person name="Begovic E."/>
            <person name="Chapman J."/>
            <person name="Putnam N.H."/>
            <person name="Hellsten U."/>
            <person name="Kawashima T."/>
            <person name="Kuo A."/>
            <person name="Mitros T."/>
            <person name="Salamov A."/>
            <person name="Carpenter M.L."/>
            <person name="Signorovitch A.Y."/>
            <person name="Moreno M.A."/>
            <person name="Kamm K."/>
            <person name="Grimwood J."/>
            <person name="Schmutz J."/>
            <person name="Shapiro H."/>
            <person name="Grigoriev I.V."/>
            <person name="Buss L.W."/>
            <person name="Schierwater B."/>
            <person name="Dellaporta S.L."/>
            <person name="Rokhsar D.S."/>
        </authorList>
    </citation>
    <scope>NUCLEOTIDE SEQUENCE [LARGE SCALE GENOMIC DNA]</scope>
    <source>
        <strain evidence="2 3">Grell-BS-1999</strain>
    </source>
</reference>
<dbReference type="CTD" id="6756046"/>
<dbReference type="KEGG" id="tad:TRIADDRAFT_64123"/>
<dbReference type="EMBL" id="DS985248">
    <property type="protein sequence ID" value="EDV22968.1"/>
    <property type="molecule type" value="Genomic_DNA"/>
</dbReference>
<dbReference type="AlphaFoldDB" id="B3S3G9"/>
<dbReference type="RefSeq" id="XP_002114834.1">
    <property type="nucleotide sequence ID" value="XM_002114798.1"/>
</dbReference>
<organism evidence="2 3">
    <name type="scientific">Trichoplax adhaerens</name>
    <name type="common">Trichoplax reptans</name>
    <dbReference type="NCBI Taxonomy" id="10228"/>
    <lineage>
        <taxon>Eukaryota</taxon>
        <taxon>Metazoa</taxon>
        <taxon>Placozoa</taxon>
        <taxon>Uniplacotomia</taxon>
        <taxon>Trichoplacea</taxon>
        <taxon>Trichoplacidae</taxon>
        <taxon>Trichoplax</taxon>
    </lineage>
</organism>
<name>B3S3G9_TRIAD</name>
<proteinExistence type="predicted"/>
<feature type="region of interest" description="Disordered" evidence="1">
    <location>
        <begin position="173"/>
        <end position="202"/>
    </location>
</feature>
<dbReference type="GeneID" id="6756046"/>
<gene>
    <name evidence="2" type="ORF">TRIADDRAFT_64123</name>
</gene>
<evidence type="ECO:0000313" key="3">
    <source>
        <dbReference type="Proteomes" id="UP000009022"/>
    </source>
</evidence>
<dbReference type="InParanoid" id="B3S3G9"/>
<dbReference type="HOGENOM" id="CLU_1356232_0_0_1"/>
<protein>
    <submittedName>
        <fullName evidence="2">Expressed protein</fullName>
    </submittedName>
</protein>
<feature type="compositionally biased region" description="Acidic residues" evidence="1">
    <location>
        <begin position="175"/>
        <end position="193"/>
    </location>
</feature>
<dbReference type="InterPro" id="IPR025051">
    <property type="entry name" value="DUF3990"/>
</dbReference>
<evidence type="ECO:0000256" key="1">
    <source>
        <dbReference type="SAM" id="MobiDB-lite"/>
    </source>
</evidence>